<protein>
    <submittedName>
        <fullName evidence="3">Uncharacterized protein</fullName>
    </submittedName>
</protein>
<proteinExistence type="predicted"/>
<organism evidence="3 4">
    <name type="scientific">Ilex paraguariensis</name>
    <name type="common">yerba mate</name>
    <dbReference type="NCBI Taxonomy" id="185542"/>
    <lineage>
        <taxon>Eukaryota</taxon>
        <taxon>Viridiplantae</taxon>
        <taxon>Streptophyta</taxon>
        <taxon>Embryophyta</taxon>
        <taxon>Tracheophyta</taxon>
        <taxon>Spermatophyta</taxon>
        <taxon>Magnoliopsida</taxon>
        <taxon>eudicotyledons</taxon>
        <taxon>Gunneridae</taxon>
        <taxon>Pentapetalae</taxon>
        <taxon>asterids</taxon>
        <taxon>campanulids</taxon>
        <taxon>Aquifoliales</taxon>
        <taxon>Aquifoliaceae</taxon>
        <taxon>Ilex</taxon>
    </lineage>
</organism>
<keyword evidence="4" id="KW-1185">Reference proteome</keyword>
<evidence type="ECO:0000256" key="1">
    <source>
        <dbReference type="ARBA" id="ARBA00022676"/>
    </source>
</evidence>
<evidence type="ECO:0000313" key="3">
    <source>
        <dbReference type="EMBL" id="CAK9182437.1"/>
    </source>
</evidence>
<keyword evidence="2" id="KW-0808">Transferase</keyword>
<evidence type="ECO:0000313" key="4">
    <source>
        <dbReference type="Proteomes" id="UP001642360"/>
    </source>
</evidence>
<dbReference type="AlphaFoldDB" id="A0ABC8UNJ3"/>
<evidence type="ECO:0000256" key="2">
    <source>
        <dbReference type="ARBA" id="ARBA00022679"/>
    </source>
</evidence>
<dbReference type="Gene3D" id="3.40.50.2000">
    <property type="entry name" value="Glycogen Phosphorylase B"/>
    <property type="match status" value="1"/>
</dbReference>
<dbReference type="InterPro" id="IPR044161">
    <property type="entry name" value="SPS"/>
</dbReference>
<dbReference type="PANTHER" id="PTHR46039:SF1">
    <property type="entry name" value="SUCROSE-PHOSPHATE SYNTHASE 4"/>
    <property type="match status" value="1"/>
</dbReference>
<accession>A0ABC8UNJ3</accession>
<gene>
    <name evidence="3" type="ORF">ILEXP_LOCUS52586</name>
</gene>
<name>A0ABC8UNJ3_9AQUA</name>
<feature type="non-terminal residue" evidence="3">
    <location>
        <position position="1"/>
    </location>
</feature>
<reference evidence="3 4" key="1">
    <citation type="submission" date="2024-02" db="EMBL/GenBank/DDBJ databases">
        <authorList>
            <person name="Vignale AGUSTIN F."/>
            <person name="Sosa J E."/>
            <person name="Modenutti C."/>
        </authorList>
    </citation>
    <scope>NUCLEOTIDE SEQUENCE [LARGE SCALE GENOMIC DNA]</scope>
</reference>
<dbReference type="PANTHER" id="PTHR46039">
    <property type="entry name" value="SUCROSE-PHOSPHATE SYNTHASE 3-RELATED"/>
    <property type="match status" value="1"/>
</dbReference>
<sequence length="119" mass="13019">CSSVIVRPILGSTVLYSSWLVREENMELGRDYDTSGSVALSTVKYVVELARALANMKGVYRVDLLTQQITSAEVDSSYGEPIDLLACPSKGSGSYGAYIVRIPGGPHFHMHLHFGVWIL</sequence>
<dbReference type="Proteomes" id="UP001642360">
    <property type="component" value="Unassembled WGS sequence"/>
</dbReference>
<dbReference type="GO" id="GO:0016757">
    <property type="term" value="F:glycosyltransferase activity"/>
    <property type="evidence" value="ECO:0007669"/>
    <property type="project" value="UniProtKB-KW"/>
</dbReference>
<dbReference type="EMBL" id="CAUOFW020008350">
    <property type="protein sequence ID" value="CAK9182437.1"/>
    <property type="molecule type" value="Genomic_DNA"/>
</dbReference>
<keyword evidence="1" id="KW-0328">Glycosyltransferase</keyword>
<comment type="caution">
    <text evidence="3">The sequence shown here is derived from an EMBL/GenBank/DDBJ whole genome shotgun (WGS) entry which is preliminary data.</text>
</comment>